<dbReference type="Pfam" id="PF14542">
    <property type="entry name" value="Acetyltransf_CG"/>
    <property type="match status" value="1"/>
</dbReference>
<sequence length="92" mass="10906">MSHNWVHDQELQRFRVALEPGYEAIVQYQLVDGVAYVTSTRVPDELQGKGYGKVMMEAVLPEFDRLKWKIVPKCSYVKHYLDRHAEWQHLVF</sequence>
<keyword evidence="2" id="KW-0012">Acyltransferase</keyword>
<dbReference type="Proteomes" id="UP001304071">
    <property type="component" value="Chromosome 2"/>
</dbReference>
<dbReference type="InterPro" id="IPR016181">
    <property type="entry name" value="Acyl_CoA_acyltransferase"/>
</dbReference>
<evidence type="ECO:0000313" key="2">
    <source>
        <dbReference type="EMBL" id="WPC76702.1"/>
    </source>
</evidence>
<dbReference type="SUPFAM" id="SSF55729">
    <property type="entry name" value="Acyl-CoA N-acyltransferases (Nat)"/>
    <property type="match status" value="1"/>
</dbReference>
<keyword evidence="3" id="KW-1185">Reference proteome</keyword>
<evidence type="ECO:0000259" key="1">
    <source>
        <dbReference type="PROSITE" id="PS51729"/>
    </source>
</evidence>
<dbReference type="PROSITE" id="PS51729">
    <property type="entry name" value="GNAT_YJDJ"/>
    <property type="match status" value="1"/>
</dbReference>
<evidence type="ECO:0000313" key="3">
    <source>
        <dbReference type="Proteomes" id="UP001304071"/>
    </source>
</evidence>
<dbReference type="Gene3D" id="3.40.630.30">
    <property type="match status" value="1"/>
</dbReference>
<keyword evidence="2" id="KW-0808">Transferase</keyword>
<feature type="domain" description="N-acetyltransferase" evidence="1">
    <location>
        <begin position="6"/>
        <end position="92"/>
    </location>
</feature>
<protein>
    <submittedName>
        <fullName evidence="2">GNAT family N-acetyltransferase</fullName>
        <ecNumber evidence="2">2.3.1.-</ecNumber>
    </submittedName>
</protein>
<dbReference type="EMBL" id="CP138204">
    <property type="protein sequence ID" value="WPC76702.1"/>
    <property type="molecule type" value="Genomic_DNA"/>
</dbReference>
<dbReference type="EC" id="2.3.1.-" evidence="2"/>
<dbReference type="InterPro" id="IPR045057">
    <property type="entry name" value="Gcn5-rel_NAT"/>
</dbReference>
<dbReference type="RefSeq" id="WP_261897101.1">
    <property type="nucleotide sequence ID" value="NZ_AP024896.1"/>
</dbReference>
<gene>
    <name evidence="2" type="ORF">R8Z52_19435</name>
</gene>
<accession>A0ABZ0QM00</accession>
<dbReference type="PANTHER" id="PTHR31435:SF9">
    <property type="entry name" value="PROTEIN NATD1"/>
    <property type="match status" value="1"/>
</dbReference>
<dbReference type="PANTHER" id="PTHR31435">
    <property type="entry name" value="PROTEIN NATD1"/>
    <property type="match status" value="1"/>
</dbReference>
<name>A0ABZ0QM00_9VIBR</name>
<dbReference type="InterPro" id="IPR031165">
    <property type="entry name" value="GNAT_YJDJ"/>
</dbReference>
<organism evidence="2 3">
    <name type="scientific">Vibrio porteresiae DSM 19223</name>
    <dbReference type="NCBI Taxonomy" id="1123496"/>
    <lineage>
        <taxon>Bacteria</taxon>
        <taxon>Pseudomonadati</taxon>
        <taxon>Pseudomonadota</taxon>
        <taxon>Gammaproteobacteria</taxon>
        <taxon>Vibrionales</taxon>
        <taxon>Vibrionaceae</taxon>
        <taxon>Vibrio</taxon>
    </lineage>
</organism>
<reference evidence="2 3" key="1">
    <citation type="submission" date="2023-11" db="EMBL/GenBank/DDBJ databases">
        <title>Plant-associative lifestyle of Vibrio porteresiae and its evolutionary dynamics.</title>
        <authorList>
            <person name="Rameshkumar N."/>
            <person name="Kirti K."/>
        </authorList>
    </citation>
    <scope>NUCLEOTIDE SEQUENCE [LARGE SCALE GENOMIC DNA]</scope>
    <source>
        <strain evidence="2 3">MSSRF30</strain>
    </source>
</reference>
<dbReference type="GO" id="GO:0016746">
    <property type="term" value="F:acyltransferase activity"/>
    <property type="evidence" value="ECO:0007669"/>
    <property type="project" value="UniProtKB-KW"/>
</dbReference>
<proteinExistence type="predicted"/>